<keyword evidence="3 9" id="KW-0808">Transferase</keyword>
<sequence>MSISRKIHFEISERKILLRVFDIFFVLLVLFLIGKYFNFTYFQITASNYYWTIVLALYITSIGTIFEMYNLQIANNKFLILRSTILTTAVTTLLYLLTPFYTPILPSNRLQIVYFFVAILFALLLWRNLYIYFLAANRFVKTVLFVGSSKKVESLVEELTRVNPHYKVIGFIATDDKTVKTTLQSLSLSELESFFSKHYISEIVVTNDNSKVISVALYSQLLKLLEKGIVIRQYAEVYEYSTNRLPIHFEDKELYKFFPFSRSNQNALYAFYIRFLDVLLSIIGLLGLLCILPFIILFNALWNKGPLLYKQERIGKNGIPFEIYKLRTMIVNAEKDGAVFAKVNDIRITSFGRFLRKTRIDEVPQFINVLKGEMALIGPRPERPVFVDEIAKNIPLYQTRHVIKPGLTGWAQVNYPYGVSLEDSLMKLRYDLYYIKHRSLFLDINIVMKTLSTILFARGQ</sequence>
<feature type="domain" description="Bacterial sugar transferase" evidence="8">
    <location>
        <begin position="274"/>
        <end position="455"/>
    </location>
</feature>
<comment type="caution">
    <text evidence="9">The sequence shown here is derived from an EMBL/GenBank/DDBJ whole genome shotgun (WGS) entry which is preliminary data.</text>
</comment>
<keyword evidence="5 7" id="KW-1133">Transmembrane helix</keyword>
<feature type="transmembrane region" description="Helical" evidence="7">
    <location>
        <begin position="78"/>
        <end position="100"/>
    </location>
</feature>
<dbReference type="InterPro" id="IPR003362">
    <property type="entry name" value="Bact_transf"/>
</dbReference>
<reference evidence="10" key="1">
    <citation type="submission" date="2019-05" db="EMBL/GenBank/DDBJ databases">
        <title>Flavobacterium profundi sp. nov., isolated from a deep-sea seamount.</title>
        <authorList>
            <person name="Zhang D.-C."/>
        </authorList>
    </citation>
    <scope>NUCLEOTIDE SEQUENCE [LARGE SCALE GENOMIC DNA]</scope>
    <source>
        <strain evidence="10">TP390</strain>
    </source>
</reference>
<dbReference type="GO" id="GO:0016020">
    <property type="term" value="C:membrane"/>
    <property type="evidence" value="ECO:0007669"/>
    <property type="project" value="UniProtKB-SubCell"/>
</dbReference>
<evidence type="ECO:0000256" key="6">
    <source>
        <dbReference type="ARBA" id="ARBA00023136"/>
    </source>
</evidence>
<dbReference type="PANTHER" id="PTHR30576:SF0">
    <property type="entry name" value="UNDECAPRENYL-PHOSPHATE N-ACETYLGALACTOSAMINYL 1-PHOSPHATE TRANSFERASE-RELATED"/>
    <property type="match status" value="1"/>
</dbReference>
<protein>
    <submittedName>
        <fullName evidence="9">Exopolysaccharide biosynthesis polyprenyl glycosylphosphotransferase</fullName>
    </submittedName>
</protein>
<dbReference type="PANTHER" id="PTHR30576">
    <property type="entry name" value="COLANIC BIOSYNTHESIS UDP-GLUCOSE LIPID CARRIER TRANSFERASE"/>
    <property type="match status" value="1"/>
</dbReference>
<keyword evidence="4 7" id="KW-0812">Transmembrane</keyword>
<feature type="transmembrane region" description="Helical" evidence="7">
    <location>
        <begin position="16"/>
        <end position="37"/>
    </location>
</feature>
<dbReference type="EMBL" id="WQLW01000001">
    <property type="protein sequence ID" value="MVO07688.1"/>
    <property type="molecule type" value="Genomic_DNA"/>
</dbReference>
<feature type="transmembrane region" description="Helical" evidence="7">
    <location>
        <begin position="112"/>
        <end position="135"/>
    </location>
</feature>
<evidence type="ECO:0000313" key="10">
    <source>
        <dbReference type="Proteomes" id="UP000431264"/>
    </source>
</evidence>
<proteinExistence type="inferred from homology"/>
<dbReference type="InterPro" id="IPR017475">
    <property type="entry name" value="EPS_sugar_tfrase"/>
</dbReference>
<evidence type="ECO:0000256" key="1">
    <source>
        <dbReference type="ARBA" id="ARBA00004141"/>
    </source>
</evidence>
<comment type="similarity">
    <text evidence="2">Belongs to the bacterial sugar transferase family.</text>
</comment>
<evidence type="ECO:0000256" key="7">
    <source>
        <dbReference type="SAM" id="Phobius"/>
    </source>
</evidence>
<dbReference type="NCBIfam" id="TIGR03025">
    <property type="entry name" value="EPS_sugtrans"/>
    <property type="match status" value="1"/>
</dbReference>
<accession>A0A6I4IDP9</accession>
<dbReference type="Proteomes" id="UP000431264">
    <property type="component" value="Unassembled WGS sequence"/>
</dbReference>
<evidence type="ECO:0000256" key="3">
    <source>
        <dbReference type="ARBA" id="ARBA00022679"/>
    </source>
</evidence>
<keyword evidence="10" id="KW-1185">Reference proteome</keyword>
<gene>
    <name evidence="9" type="ORF">GOQ30_00755</name>
</gene>
<dbReference type="Gene3D" id="3.40.50.720">
    <property type="entry name" value="NAD(P)-binding Rossmann-like Domain"/>
    <property type="match status" value="1"/>
</dbReference>
<feature type="transmembrane region" description="Helical" evidence="7">
    <location>
        <begin position="49"/>
        <end position="66"/>
    </location>
</feature>
<dbReference type="OrthoDB" id="9808602at2"/>
<dbReference type="GO" id="GO:0016780">
    <property type="term" value="F:phosphotransferase activity, for other substituted phosphate groups"/>
    <property type="evidence" value="ECO:0007669"/>
    <property type="project" value="TreeGrafter"/>
</dbReference>
<comment type="subcellular location">
    <subcellularLocation>
        <location evidence="1">Membrane</location>
        <topology evidence="1">Multi-pass membrane protein</topology>
    </subcellularLocation>
</comment>
<name>A0A6I4IDP9_9FLAO</name>
<evidence type="ECO:0000256" key="2">
    <source>
        <dbReference type="ARBA" id="ARBA00006464"/>
    </source>
</evidence>
<evidence type="ECO:0000313" key="9">
    <source>
        <dbReference type="EMBL" id="MVO07688.1"/>
    </source>
</evidence>
<evidence type="ECO:0000256" key="5">
    <source>
        <dbReference type="ARBA" id="ARBA00022989"/>
    </source>
</evidence>
<feature type="transmembrane region" description="Helical" evidence="7">
    <location>
        <begin position="278"/>
        <end position="302"/>
    </location>
</feature>
<evidence type="ECO:0000256" key="4">
    <source>
        <dbReference type="ARBA" id="ARBA00022692"/>
    </source>
</evidence>
<dbReference type="RefSeq" id="WP_140996103.1">
    <property type="nucleotide sequence ID" value="NZ_VDCZ01000001.1"/>
</dbReference>
<keyword evidence="6 7" id="KW-0472">Membrane</keyword>
<evidence type="ECO:0000259" key="8">
    <source>
        <dbReference type="Pfam" id="PF02397"/>
    </source>
</evidence>
<organism evidence="9 10">
    <name type="scientific">Flavobacterium profundi</name>
    <dbReference type="NCBI Taxonomy" id="1774945"/>
    <lineage>
        <taxon>Bacteria</taxon>
        <taxon>Pseudomonadati</taxon>
        <taxon>Bacteroidota</taxon>
        <taxon>Flavobacteriia</taxon>
        <taxon>Flavobacteriales</taxon>
        <taxon>Flavobacteriaceae</taxon>
        <taxon>Flavobacterium</taxon>
    </lineage>
</organism>
<dbReference type="Pfam" id="PF02397">
    <property type="entry name" value="Bac_transf"/>
    <property type="match status" value="1"/>
</dbReference>
<dbReference type="AlphaFoldDB" id="A0A6I4IDP9"/>